<dbReference type="Proteomes" id="UP000463051">
    <property type="component" value="Unassembled WGS sequence"/>
</dbReference>
<dbReference type="AlphaFoldDB" id="A0A7X2H5J5"/>
<evidence type="ECO:0000313" key="9">
    <source>
        <dbReference type="Proteomes" id="UP000463051"/>
    </source>
</evidence>
<comment type="caution">
    <text evidence="8">The sequence shown here is derived from an EMBL/GenBank/DDBJ whole genome shotgun (WGS) entry which is preliminary data.</text>
</comment>
<evidence type="ECO:0000256" key="3">
    <source>
        <dbReference type="ARBA" id="ARBA00023136"/>
    </source>
</evidence>
<evidence type="ECO:0000256" key="6">
    <source>
        <dbReference type="SAM" id="MobiDB-lite"/>
    </source>
</evidence>
<feature type="region of interest" description="Disordered" evidence="6">
    <location>
        <begin position="28"/>
        <end position="49"/>
    </location>
</feature>
<evidence type="ECO:0000256" key="2">
    <source>
        <dbReference type="ARBA" id="ARBA00022729"/>
    </source>
</evidence>
<keyword evidence="3" id="KW-0472">Membrane</keyword>
<dbReference type="EMBL" id="WJXB01000003">
    <property type="protein sequence ID" value="MRN53820.1"/>
    <property type="molecule type" value="Genomic_DNA"/>
</dbReference>
<gene>
    <name evidence="8" type="ORF">GJB61_12550</name>
</gene>
<proteinExistence type="predicted"/>
<feature type="signal peptide" evidence="7">
    <location>
        <begin position="1"/>
        <end position="22"/>
    </location>
</feature>
<dbReference type="InterPro" id="IPR050490">
    <property type="entry name" value="Bact_solute-bd_prot1"/>
</dbReference>
<dbReference type="SUPFAM" id="SSF53850">
    <property type="entry name" value="Periplasmic binding protein-like II"/>
    <property type="match status" value="1"/>
</dbReference>
<reference evidence="8 9" key="1">
    <citation type="submission" date="2019-11" db="EMBL/GenBank/DDBJ databases">
        <title>Paenibacillus monticola sp. nov., a novel PGPR strain isolated from mountain sample in China.</title>
        <authorList>
            <person name="Zhao Q."/>
            <person name="Li H.-P."/>
            <person name="Zhang J.-L."/>
        </authorList>
    </citation>
    <scope>NUCLEOTIDE SEQUENCE [LARGE SCALE GENOMIC DNA]</scope>
    <source>
        <strain evidence="8 9">LC-T2</strain>
    </source>
</reference>
<keyword evidence="9" id="KW-1185">Reference proteome</keyword>
<protein>
    <submittedName>
        <fullName evidence="8">Extracellular solute-binding protein</fullName>
    </submittedName>
</protein>
<dbReference type="Pfam" id="PF13416">
    <property type="entry name" value="SBP_bac_8"/>
    <property type="match status" value="1"/>
</dbReference>
<sequence length="538" mass="59647">MNKNKQTLLLAVLMLAVTTVFSGCSSDGNSANSSSAPADNASNGTGQDTSKNIKLNVSFMGIQDGFDAPGAANDTIFNNLEKQFNVTLNPVQLTWNDYMEKTKVWAASGQLPDIFPNVIAVDNQALYASWAKQGIIKPLPEDLSKYPNIERIMSLPSVTPLKVDGKFYMIPRMTYNDSSDWIMDRPILYRKDWASEAGFTSSPNSFDEFVAMIKAVKKLHPEAVGVTLENKSYIDTQFLGSFPEMANSKSWTKEEDEWIPSYDSPRINEGLKQLRTLYSEGLLDKDFAIQKASDGTSKFLNGQSFVNYGGTFSTFANVDAFHKGNPGVNLSDAVGLMSIWPASDGKRYTFAETPYWSEIYFNNKMSDEQFDRALQLIDFMASEDYSVLVKNGILNVDYKIENGKAVSLLSSDESLATKYPVTNTLNALAQWHGALYKAGKTVLNSNPDIAAWEAYDQETFKKFKAEYTPAPINFDIMLMSTPAKNKLSTSTLIDDMVNTILGEDDPAAMWTKVLKGYESKGLNDAIKEVNDKAKELGI</sequence>
<keyword evidence="1" id="KW-1003">Cell membrane</keyword>
<dbReference type="PROSITE" id="PS51257">
    <property type="entry name" value="PROKAR_LIPOPROTEIN"/>
    <property type="match status" value="1"/>
</dbReference>
<evidence type="ECO:0000256" key="7">
    <source>
        <dbReference type="SAM" id="SignalP"/>
    </source>
</evidence>
<evidence type="ECO:0000256" key="1">
    <source>
        <dbReference type="ARBA" id="ARBA00022475"/>
    </source>
</evidence>
<name>A0A7X2H5J5_9BACL</name>
<organism evidence="8 9">
    <name type="scientific">Paenibacillus monticola</name>
    <dbReference type="NCBI Taxonomy" id="2666075"/>
    <lineage>
        <taxon>Bacteria</taxon>
        <taxon>Bacillati</taxon>
        <taxon>Bacillota</taxon>
        <taxon>Bacilli</taxon>
        <taxon>Bacillales</taxon>
        <taxon>Paenibacillaceae</taxon>
        <taxon>Paenibacillus</taxon>
    </lineage>
</organism>
<keyword evidence="5" id="KW-0449">Lipoprotein</keyword>
<dbReference type="PANTHER" id="PTHR43649">
    <property type="entry name" value="ARABINOSE-BINDING PROTEIN-RELATED"/>
    <property type="match status" value="1"/>
</dbReference>
<dbReference type="InterPro" id="IPR006059">
    <property type="entry name" value="SBP"/>
</dbReference>
<evidence type="ECO:0000256" key="5">
    <source>
        <dbReference type="ARBA" id="ARBA00023288"/>
    </source>
</evidence>
<keyword evidence="4" id="KW-0564">Palmitate</keyword>
<evidence type="ECO:0000313" key="8">
    <source>
        <dbReference type="EMBL" id="MRN53820.1"/>
    </source>
</evidence>
<accession>A0A7X2H5J5</accession>
<dbReference type="RefSeq" id="WP_154118803.1">
    <property type="nucleotide sequence ID" value="NZ_WJXB01000003.1"/>
</dbReference>
<evidence type="ECO:0000256" key="4">
    <source>
        <dbReference type="ARBA" id="ARBA00023139"/>
    </source>
</evidence>
<dbReference type="PANTHER" id="PTHR43649:SF33">
    <property type="entry name" value="POLYGALACTURONAN_RHAMNOGALACTURONAN-BINDING PROTEIN YTCQ"/>
    <property type="match status" value="1"/>
</dbReference>
<dbReference type="Gene3D" id="3.40.190.10">
    <property type="entry name" value="Periplasmic binding protein-like II"/>
    <property type="match status" value="2"/>
</dbReference>
<feature type="chain" id="PRO_5038459047" evidence="7">
    <location>
        <begin position="23"/>
        <end position="538"/>
    </location>
</feature>
<keyword evidence="2 7" id="KW-0732">Signal</keyword>
<feature type="compositionally biased region" description="Low complexity" evidence="6">
    <location>
        <begin position="28"/>
        <end position="44"/>
    </location>
</feature>